<keyword evidence="1" id="KW-0472">Membrane</keyword>
<protein>
    <recommendedName>
        <fullName evidence="4">HTTM domain-containing protein</fullName>
    </recommendedName>
</protein>
<keyword evidence="1" id="KW-1133">Transmembrane helix</keyword>
<reference evidence="2 3" key="1">
    <citation type="submission" date="2019-03" db="EMBL/GenBank/DDBJ databases">
        <authorList>
            <person name="Kim H."/>
            <person name="Yu S.-M."/>
        </authorList>
    </citation>
    <scope>NUCLEOTIDE SEQUENCE [LARGE SCALE GENOMIC DNA]</scope>
    <source>
        <strain evidence="2 3">NBC122</strain>
    </source>
</reference>
<organism evidence="2 3">
    <name type="scientific">Chryseobacterium salivictor</name>
    <dbReference type="NCBI Taxonomy" id="2547600"/>
    <lineage>
        <taxon>Bacteria</taxon>
        <taxon>Pseudomonadati</taxon>
        <taxon>Bacteroidota</taxon>
        <taxon>Flavobacteriia</taxon>
        <taxon>Flavobacteriales</taxon>
        <taxon>Weeksellaceae</taxon>
        <taxon>Chryseobacterium group</taxon>
        <taxon>Chryseobacterium</taxon>
    </lineage>
</organism>
<feature type="transmembrane region" description="Helical" evidence="1">
    <location>
        <begin position="48"/>
        <end position="77"/>
    </location>
</feature>
<evidence type="ECO:0008006" key="4">
    <source>
        <dbReference type="Google" id="ProtNLM"/>
    </source>
</evidence>
<feature type="transmembrane region" description="Helical" evidence="1">
    <location>
        <begin position="137"/>
        <end position="157"/>
    </location>
</feature>
<keyword evidence="3" id="KW-1185">Reference proteome</keyword>
<dbReference type="OrthoDB" id="1236094at2"/>
<evidence type="ECO:0000313" key="2">
    <source>
        <dbReference type="EMBL" id="QBO56945.1"/>
    </source>
</evidence>
<feature type="transmembrane region" description="Helical" evidence="1">
    <location>
        <begin position="233"/>
        <end position="251"/>
    </location>
</feature>
<dbReference type="EMBL" id="CP037954">
    <property type="protein sequence ID" value="QBO56945.1"/>
    <property type="molecule type" value="Genomic_DNA"/>
</dbReference>
<dbReference type="KEGG" id="csal:NBC122_00085"/>
<dbReference type="Proteomes" id="UP000294419">
    <property type="component" value="Chromosome"/>
</dbReference>
<accession>A0A4P6ZC27</accession>
<dbReference type="RefSeq" id="WP_133438489.1">
    <property type="nucleotide sequence ID" value="NZ_CP037954.1"/>
</dbReference>
<sequence length="283" mass="34401">MDYKKLTVFNYQIAYYAFRLFTLYWIWEQICCYKIYSQRLPEFYNPKVWIQLMMFPSFPSAFYFGGLCLLLCLFLIWSLFQQKYWINILIFVFIFLVNLPIAGYHGMGHHSHIVVLFYFFSMFLLPKELNESDYKFVQYLNLGILITYSLAGMYKFISMTKDIVSGSPDLSWYERNAARINTEYNYYIIDRMLPQWMIDFYEYENLWIVLTLLGILFQTTCFLGAFNRKFLTFAMVFIVSFHLYTKFFVFADWKSTIYGVVFMFLPYHWFYTFLTNKLRFSTL</sequence>
<evidence type="ECO:0000313" key="3">
    <source>
        <dbReference type="Proteomes" id="UP000294419"/>
    </source>
</evidence>
<proteinExistence type="predicted"/>
<feature type="transmembrane region" description="Helical" evidence="1">
    <location>
        <begin position="84"/>
        <end position="101"/>
    </location>
</feature>
<gene>
    <name evidence="2" type="ORF">NBC122_00085</name>
</gene>
<feature type="transmembrane region" description="Helical" evidence="1">
    <location>
        <begin position="206"/>
        <end position="226"/>
    </location>
</feature>
<dbReference type="AlphaFoldDB" id="A0A4P6ZC27"/>
<feature type="transmembrane region" description="Helical" evidence="1">
    <location>
        <begin position="13"/>
        <end position="36"/>
    </location>
</feature>
<keyword evidence="1" id="KW-0812">Transmembrane</keyword>
<feature type="transmembrane region" description="Helical" evidence="1">
    <location>
        <begin position="257"/>
        <end position="274"/>
    </location>
</feature>
<evidence type="ECO:0000256" key="1">
    <source>
        <dbReference type="SAM" id="Phobius"/>
    </source>
</evidence>
<name>A0A4P6ZC27_9FLAO</name>